<dbReference type="PANTHER" id="PTHR43581:SF2">
    <property type="entry name" value="EXCINUCLEASE ATPASE SUBUNIT"/>
    <property type="match status" value="1"/>
</dbReference>
<evidence type="ECO:0000256" key="1">
    <source>
        <dbReference type="SAM" id="Coils"/>
    </source>
</evidence>
<evidence type="ECO:0000313" key="4">
    <source>
        <dbReference type="Proteomes" id="UP001182303"/>
    </source>
</evidence>
<dbReference type="PANTHER" id="PTHR43581">
    <property type="entry name" value="ATP/GTP PHOSPHATASE"/>
    <property type="match status" value="1"/>
</dbReference>
<dbReference type="InterPro" id="IPR051396">
    <property type="entry name" value="Bact_Antivir_Def_Nuclease"/>
</dbReference>
<proteinExistence type="predicted"/>
<evidence type="ECO:0000313" key="3">
    <source>
        <dbReference type="EMBL" id="MDS1003311.1"/>
    </source>
</evidence>
<accession>A0AAE4FJB2</accession>
<dbReference type="InterPro" id="IPR041685">
    <property type="entry name" value="AAA_GajA/Old/RecF-like"/>
</dbReference>
<name>A0AAE4FJB2_CLOSG</name>
<dbReference type="Proteomes" id="UP001182303">
    <property type="component" value="Unassembled WGS sequence"/>
</dbReference>
<dbReference type="RefSeq" id="WP_085293402.1">
    <property type="nucleotide sequence ID" value="NZ_JARUIS010000008.1"/>
</dbReference>
<dbReference type="EMBL" id="JARUIS010000008">
    <property type="protein sequence ID" value="MDS1003311.1"/>
    <property type="molecule type" value="Genomic_DNA"/>
</dbReference>
<evidence type="ECO:0000259" key="2">
    <source>
        <dbReference type="Pfam" id="PF13175"/>
    </source>
</evidence>
<dbReference type="AlphaFoldDB" id="A0AAE4FJB2"/>
<dbReference type="InterPro" id="IPR027417">
    <property type="entry name" value="P-loop_NTPase"/>
</dbReference>
<protein>
    <submittedName>
        <fullName evidence="3">AAA family ATPase</fullName>
    </submittedName>
</protein>
<dbReference type="Pfam" id="PF13175">
    <property type="entry name" value="AAA_15"/>
    <property type="match status" value="1"/>
</dbReference>
<comment type="caution">
    <text evidence="3">The sequence shown here is derived from an EMBL/GenBank/DDBJ whole genome shotgun (WGS) entry which is preliminary data.</text>
</comment>
<feature type="coiled-coil region" evidence="1">
    <location>
        <begin position="261"/>
        <end position="288"/>
    </location>
</feature>
<gene>
    <name evidence="3" type="ORF">P9J83_07350</name>
</gene>
<organism evidence="3 4">
    <name type="scientific">Clostridium sporogenes</name>
    <dbReference type="NCBI Taxonomy" id="1509"/>
    <lineage>
        <taxon>Bacteria</taxon>
        <taxon>Bacillati</taxon>
        <taxon>Bacillota</taxon>
        <taxon>Clostridia</taxon>
        <taxon>Eubacteriales</taxon>
        <taxon>Clostridiaceae</taxon>
        <taxon>Clostridium</taxon>
    </lineage>
</organism>
<dbReference type="SUPFAM" id="SSF52540">
    <property type="entry name" value="P-loop containing nucleoside triphosphate hydrolases"/>
    <property type="match status" value="1"/>
</dbReference>
<sequence length="452" mass="52286">MKIQRIEVEGLYGLHNYEIPFDDKEKIKIIHAPNGYGKTTILKLTNDIINGNLFEINQIPFSYFSIQFDNLDTIEVFKENKSKYNDVGQHIDTFSITYKISKDSKAKEYKLGGKNNYSKLLEGRVPISYIDEEFPFLKRIGPRAWFDKRTDERITYDEIINMYGELLFMNKELNDILAEVRKMMPVHFINANRLIKSGIFNQNYNYASTAARRESSEPSVLVYSKKLAEIIENTLAKSGTLTQELDRTFPERLIQRMTCNNDNQIITIQSINKELEELENRRIKLEEVGLLATSNNTTVQPTGDIDESTIKVLSLYIEDTKKKLNVFNEVESKINLMKEIINKRFTNKIMRINTTEGFIFELPDKNFLSPDKLSSGEQNELVLIFELLFKSEFNSLILIDEPEISLHIAWQQQFLRDMLEICNLTGINILIATHSPDIINGRWDLTTGLGGC</sequence>
<dbReference type="Gene3D" id="3.40.50.300">
    <property type="entry name" value="P-loop containing nucleotide triphosphate hydrolases"/>
    <property type="match status" value="1"/>
</dbReference>
<feature type="domain" description="Endonuclease GajA/Old nuclease/RecF-like AAA" evidence="2">
    <location>
        <begin position="1"/>
        <end position="439"/>
    </location>
</feature>
<keyword evidence="1" id="KW-0175">Coiled coil</keyword>
<reference evidence="3" key="1">
    <citation type="submission" date="2023-04" db="EMBL/GenBank/DDBJ databases">
        <title>Assessment of the microbiological origin of a defect in Grana Padano cheese.</title>
        <authorList>
            <person name="Zago M."/>
            <person name="Rossetti L."/>
            <person name="Bonvini B."/>
            <person name="Carminati D."/>
            <person name="Giraffa G."/>
        </authorList>
    </citation>
    <scope>NUCLEOTIDE SEQUENCE</scope>
    <source>
        <strain evidence="3">4990</strain>
    </source>
</reference>